<dbReference type="EMBL" id="BMJH01000003">
    <property type="protein sequence ID" value="GGC74109.1"/>
    <property type="molecule type" value="Genomic_DNA"/>
</dbReference>
<keyword evidence="2" id="KW-1185">Reference proteome</keyword>
<accession>A0A916XHM0</accession>
<sequence length="225" mass="23410">MWFETNTESTRICAPTYSLVHGAPIDPASPAGPLTFAVPAAEVMLAAAGLRDGGSVALPDHGSLNDRFLTPHPPGYAALDGIRAVTSFEPVGLDGAATTTALSGYSGGAVASSWAVEEHPTYAPELNIRGATFGAPESDVEASLKSANTALLGGLIPITITSIGKDSPEFQAEISQHLTPSGSRIIATARNHCAAQNVLSNVWFDYRNHLNTSIVVDTSSLRLTQ</sequence>
<reference evidence="1" key="1">
    <citation type="journal article" date="2014" name="Int. J. Syst. Evol. Microbiol.">
        <title>Complete genome sequence of Corynebacterium casei LMG S-19264T (=DSM 44701T), isolated from a smear-ripened cheese.</title>
        <authorList>
            <consortium name="US DOE Joint Genome Institute (JGI-PGF)"/>
            <person name="Walter F."/>
            <person name="Albersmeier A."/>
            <person name="Kalinowski J."/>
            <person name="Ruckert C."/>
        </authorList>
    </citation>
    <scope>NUCLEOTIDE SEQUENCE</scope>
    <source>
        <strain evidence="1">CGMCC 1.15478</strain>
    </source>
</reference>
<dbReference type="InterPro" id="IPR029058">
    <property type="entry name" value="AB_hydrolase_fold"/>
</dbReference>
<dbReference type="PANTHER" id="PTHR34853">
    <property type="match status" value="1"/>
</dbReference>
<dbReference type="RefSeq" id="WP_229676017.1">
    <property type="nucleotide sequence ID" value="NZ_BMJH01000003.1"/>
</dbReference>
<dbReference type="GO" id="GO:0004806">
    <property type="term" value="F:triacylglycerol lipase activity"/>
    <property type="evidence" value="ECO:0007669"/>
    <property type="project" value="InterPro"/>
</dbReference>
<dbReference type="PANTHER" id="PTHR34853:SF1">
    <property type="entry name" value="LIPASE 5"/>
    <property type="match status" value="1"/>
</dbReference>
<evidence type="ECO:0000313" key="2">
    <source>
        <dbReference type="Proteomes" id="UP000641514"/>
    </source>
</evidence>
<reference evidence="1" key="2">
    <citation type="submission" date="2020-09" db="EMBL/GenBank/DDBJ databases">
        <authorList>
            <person name="Sun Q."/>
            <person name="Zhou Y."/>
        </authorList>
    </citation>
    <scope>NUCLEOTIDE SEQUENCE</scope>
    <source>
        <strain evidence="1">CGMCC 1.15478</strain>
    </source>
</reference>
<dbReference type="InterPro" id="IPR005152">
    <property type="entry name" value="Lipase_secreted"/>
</dbReference>
<dbReference type="GO" id="GO:0016042">
    <property type="term" value="P:lipid catabolic process"/>
    <property type="evidence" value="ECO:0007669"/>
    <property type="project" value="InterPro"/>
</dbReference>
<gene>
    <name evidence="1" type="ORF">GCM10011410_29140</name>
</gene>
<dbReference type="AlphaFoldDB" id="A0A916XHM0"/>
<name>A0A916XHM0_9ACTN</name>
<protein>
    <recommendedName>
        <fullName evidence="3">Lipase</fullName>
    </recommendedName>
</protein>
<proteinExistence type="predicted"/>
<comment type="caution">
    <text evidence="1">The sequence shown here is derived from an EMBL/GenBank/DDBJ whole genome shotgun (WGS) entry which is preliminary data.</text>
</comment>
<dbReference type="Gene3D" id="3.40.50.1820">
    <property type="entry name" value="alpha/beta hydrolase"/>
    <property type="match status" value="1"/>
</dbReference>
<evidence type="ECO:0000313" key="1">
    <source>
        <dbReference type="EMBL" id="GGC74109.1"/>
    </source>
</evidence>
<organism evidence="1 2">
    <name type="scientific">Hoyosella rhizosphaerae</name>
    <dbReference type="NCBI Taxonomy" id="1755582"/>
    <lineage>
        <taxon>Bacteria</taxon>
        <taxon>Bacillati</taxon>
        <taxon>Actinomycetota</taxon>
        <taxon>Actinomycetes</taxon>
        <taxon>Mycobacteriales</taxon>
        <taxon>Hoyosellaceae</taxon>
        <taxon>Hoyosella</taxon>
    </lineage>
</organism>
<dbReference type="Pfam" id="PF03583">
    <property type="entry name" value="LIP"/>
    <property type="match status" value="1"/>
</dbReference>
<evidence type="ECO:0008006" key="3">
    <source>
        <dbReference type="Google" id="ProtNLM"/>
    </source>
</evidence>
<dbReference type="Proteomes" id="UP000641514">
    <property type="component" value="Unassembled WGS sequence"/>
</dbReference>